<evidence type="ECO:0000256" key="4">
    <source>
        <dbReference type="ARBA" id="ARBA00023136"/>
    </source>
</evidence>
<evidence type="ECO:0000256" key="5">
    <source>
        <dbReference type="SAM" id="MobiDB-lite"/>
    </source>
</evidence>
<feature type="transmembrane region" description="Helical" evidence="6">
    <location>
        <begin position="361"/>
        <end position="383"/>
    </location>
</feature>
<evidence type="ECO:0000259" key="7">
    <source>
        <dbReference type="Pfam" id="PF09468"/>
    </source>
</evidence>
<gene>
    <name evidence="8" type="ORF">KQ657_000841</name>
</gene>
<dbReference type="InterPro" id="IPR019024">
    <property type="entry name" value="RNase_H2_suB_wHTH"/>
</dbReference>
<proteinExistence type="predicted"/>
<dbReference type="Gene3D" id="1.10.20.120">
    <property type="match status" value="1"/>
</dbReference>
<feature type="transmembrane region" description="Helical" evidence="6">
    <location>
        <begin position="437"/>
        <end position="454"/>
    </location>
</feature>
<feature type="transmembrane region" description="Helical" evidence="6">
    <location>
        <begin position="306"/>
        <end position="325"/>
    </location>
</feature>
<dbReference type="AlphaFoldDB" id="A0A9P8AI27"/>
<reference evidence="8" key="1">
    <citation type="submission" date="2021-03" db="EMBL/GenBank/DDBJ databases">
        <authorList>
            <person name="Palmer J.M."/>
        </authorList>
    </citation>
    <scope>NUCLEOTIDE SEQUENCE</scope>
    <source>
        <strain evidence="8">ARV_011</strain>
    </source>
</reference>
<protein>
    <recommendedName>
        <fullName evidence="7">Ribonuclease H2 subunit B wHTH domain-containing protein</fullName>
    </recommendedName>
</protein>
<feature type="region of interest" description="Disordered" evidence="5">
    <location>
        <begin position="190"/>
        <end position="211"/>
    </location>
</feature>
<dbReference type="OrthoDB" id="2502820at2759"/>
<dbReference type="RefSeq" id="XP_043048971.1">
    <property type="nucleotide sequence ID" value="XM_043191664.1"/>
</dbReference>
<evidence type="ECO:0000256" key="1">
    <source>
        <dbReference type="ARBA" id="ARBA00004141"/>
    </source>
</evidence>
<dbReference type="Pfam" id="PF09468">
    <property type="entry name" value="RNase_H2-Ydr279"/>
    <property type="match status" value="1"/>
</dbReference>
<evidence type="ECO:0000256" key="2">
    <source>
        <dbReference type="ARBA" id="ARBA00022692"/>
    </source>
</evidence>
<evidence type="ECO:0000256" key="6">
    <source>
        <dbReference type="SAM" id="Phobius"/>
    </source>
</evidence>
<keyword evidence="9" id="KW-1185">Reference proteome</keyword>
<feature type="transmembrane region" description="Helical" evidence="6">
    <location>
        <begin position="39"/>
        <end position="65"/>
    </location>
</feature>
<keyword evidence="3 6" id="KW-1133">Transmembrane helix</keyword>
<feature type="compositionally biased region" description="Basic and acidic residues" evidence="5">
    <location>
        <begin position="134"/>
        <end position="144"/>
    </location>
</feature>
<dbReference type="GeneID" id="66114215"/>
<feature type="domain" description="Ribonuclease H2 subunit B wHTH" evidence="7">
    <location>
        <begin position="629"/>
        <end position="727"/>
    </location>
</feature>
<keyword evidence="4 6" id="KW-0472">Membrane</keyword>
<dbReference type="Proteomes" id="UP000790833">
    <property type="component" value="Unassembled WGS sequence"/>
</dbReference>
<dbReference type="GO" id="GO:0016020">
    <property type="term" value="C:membrane"/>
    <property type="evidence" value="ECO:0007669"/>
    <property type="project" value="UniProtKB-SubCell"/>
</dbReference>
<dbReference type="InterPro" id="IPR007300">
    <property type="entry name" value="CidB/LrgB"/>
</dbReference>
<keyword evidence="2 6" id="KW-0812">Transmembrane</keyword>
<evidence type="ECO:0000256" key="3">
    <source>
        <dbReference type="ARBA" id="ARBA00022989"/>
    </source>
</evidence>
<feature type="transmembrane region" description="Helical" evidence="6">
    <location>
        <begin position="331"/>
        <end position="349"/>
    </location>
</feature>
<feature type="transmembrane region" description="Helical" evidence="6">
    <location>
        <begin position="9"/>
        <end position="27"/>
    </location>
</feature>
<dbReference type="EMBL" id="JAHMUF010000012">
    <property type="protein sequence ID" value="KAG7193423.1"/>
    <property type="molecule type" value="Genomic_DNA"/>
</dbReference>
<evidence type="ECO:0000313" key="9">
    <source>
        <dbReference type="Proteomes" id="UP000790833"/>
    </source>
</evidence>
<feature type="transmembrane region" description="Helical" evidence="6">
    <location>
        <begin position="466"/>
        <end position="485"/>
    </location>
</feature>
<feature type="region of interest" description="Disordered" evidence="5">
    <location>
        <begin position="760"/>
        <end position="785"/>
    </location>
</feature>
<comment type="subcellular location">
    <subcellularLocation>
        <location evidence="1">Membrane</location>
        <topology evidence="1">Multi-pass membrane protein</topology>
    </subcellularLocation>
</comment>
<feature type="region of interest" description="Disordered" evidence="5">
    <location>
        <begin position="129"/>
        <end position="156"/>
    </location>
</feature>
<feature type="compositionally biased region" description="Polar residues" evidence="5">
    <location>
        <begin position="760"/>
        <end position="779"/>
    </location>
</feature>
<name>A0A9P8AI27_9ASCO</name>
<sequence length="808" mass="91903">MLIKPSMNFVLKWINVFFLPAFIVLPLSQPITFVEVAKIAGTFVLGFLALFIVDVYLMRILVYSYEHYWKKRSRKSKAASLATTTDDDDDYDDAIVQNNHAMESNSQRTIPLQTILTGTTSDVISIASSALDNPRQDLDPETQSHGKRSGSFDSQDESNVVELIEMKDLNRKRLDITTINLAELRAVKTEPTKKPVHRPENPFADSPSSPIGITGNLSIPERVYYGQTANDTKLDFLHHLSRPHTIDLAVNSSYLTTTVTQNQVPQPDTEDENHNSTDPKEQEEELAILATLLPLAKSTMLFITKYIDWLIYGLMFLVSLPFYYISLIHLMLPYQLSISILVYYVALLMPEKYPQLKKVGYHPILFLTGIILFIFFIGSLIYYNGKPVGFLVDLRYFKTGKKYSNLFNGERMYNNGEIAPTDLHVTKLDKWPGCGDVLSSLMDVSIVALSLPMFSFRRDFIDNFGFIVPVLLVSCAASYLLYPMWSYAIGISPSRSIGFIGRFTCIASKLKEFYMLVDDNSRLIFLPKEITGSYQLISLLNESFILYDLNLYQLRAMETNEFPSSFIIEKENDQGAILNNSDHRILVASKYNLNFKLLLLLQRTTRSKSLENLGDDELSSIIDIDHNGKGVPLELVEKYLENETLWDIINEGGESYYKFNSLKCLNWLQIKVDKLVKVHLNYSSSSIVRQFKKDYQDITQQSLIELHVRRFAVGFITHAYNLETVYEPLLSLYDFSSLDEMIETQKATLKQRQLVETNLRATSDTSSSLKKRPNSTTGTKGALKRNKKATLVKVAVGKGALDSFFKKS</sequence>
<evidence type="ECO:0000313" key="8">
    <source>
        <dbReference type="EMBL" id="KAG7193423.1"/>
    </source>
</evidence>
<feature type="compositionally biased region" description="Basic and acidic residues" evidence="5">
    <location>
        <begin position="190"/>
        <end position="200"/>
    </location>
</feature>
<dbReference type="PANTHER" id="PTHR30249:SF0">
    <property type="entry name" value="PLASTIDAL GLYCOLATE_GLYCERATE TRANSLOCATOR 1, CHLOROPLASTIC"/>
    <property type="match status" value="1"/>
</dbReference>
<comment type="caution">
    <text evidence="8">The sequence shown here is derived from an EMBL/GenBank/DDBJ whole genome shotgun (WGS) entry which is preliminary data.</text>
</comment>
<dbReference type="PANTHER" id="PTHR30249">
    <property type="entry name" value="PUTATIVE SEROTONIN TRANSPORTER"/>
    <property type="match status" value="1"/>
</dbReference>
<feature type="region of interest" description="Disordered" evidence="5">
    <location>
        <begin position="260"/>
        <end position="281"/>
    </location>
</feature>
<accession>A0A9P8AI27</accession>
<organism evidence="8 9">
    <name type="scientific">Scheffersomyces spartinae</name>
    <dbReference type="NCBI Taxonomy" id="45513"/>
    <lineage>
        <taxon>Eukaryota</taxon>
        <taxon>Fungi</taxon>
        <taxon>Dikarya</taxon>
        <taxon>Ascomycota</taxon>
        <taxon>Saccharomycotina</taxon>
        <taxon>Pichiomycetes</taxon>
        <taxon>Debaryomycetaceae</taxon>
        <taxon>Scheffersomyces</taxon>
    </lineage>
</organism>